<evidence type="ECO:0000256" key="2">
    <source>
        <dbReference type="ARBA" id="ARBA00009539"/>
    </source>
</evidence>
<evidence type="ECO:0000256" key="7">
    <source>
        <dbReference type="PIRNR" id="PIRNR000194"/>
    </source>
</evidence>
<accession>A0A1I3ULD2</accession>
<dbReference type="CDD" id="cd00209">
    <property type="entry name" value="DHFR"/>
    <property type="match status" value="1"/>
</dbReference>
<dbReference type="SUPFAM" id="SSF53597">
    <property type="entry name" value="Dihydrofolate reductase-like"/>
    <property type="match status" value="1"/>
</dbReference>
<organism evidence="10 11">
    <name type="scientific">Marinilactibacillus piezotolerans</name>
    <dbReference type="NCBI Taxonomy" id="258723"/>
    <lineage>
        <taxon>Bacteria</taxon>
        <taxon>Bacillati</taxon>
        <taxon>Bacillota</taxon>
        <taxon>Bacilli</taxon>
        <taxon>Lactobacillales</taxon>
        <taxon>Carnobacteriaceae</taxon>
        <taxon>Marinilactibacillus</taxon>
    </lineage>
</organism>
<dbReference type="Proteomes" id="UP000199589">
    <property type="component" value="Unassembled WGS sequence"/>
</dbReference>
<dbReference type="PROSITE" id="PS00075">
    <property type="entry name" value="DHFR_1"/>
    <property type="match status" value="1"/>
</dbReference>
<keyword evidence="11" id="KW-1185">Reference proteome</keyword>
<proteinExistence type="inferred from homology"/>
<dbReference type="GO" id="GO:0005829">
    <property type="term" value="C:cytosol"/>
    <property type="evidence" value="ECO:0007669"/>
    <property type="project" value="TreeGrafter"/>
</dbReference>
<evidence type="ECO:0000259" key="9">
    <source>
        <dbReference type="PROSITE" id="PS51330"/>
    </source>
</evidence>
<comment type="catalytic activity">
    <reaction evidence="7">
        <text>(6S)-5,6,7,8-tetrahydrofolate + NADP(+) = 7,8-dihydrofolate + NADPH + H(+)</text>
        <dbReference type="Rhea" id="RHEA:15009"/>
        <dbReference type="ChEBI" id="CHEBI:15378"/>
        <dbReference type="ChEBI" id="CHEBI:57451"/>
        <dbReference type="ChEBI" id="CHEBI:57453"/>
        <dbReference type="ChEBI" id="CHEBI:57783"/>
        <dbReference type="ChEBI" id="CHEBI:58349"/>
        <dbReference type="EC" id="1.5.1.3"/>
    </reaction>
</comment>
<dbReference type="InterPro" id="IPR017925">
    <property type="entry name" value="DHFR_CS"/>
</dbReference>
<keyword evidence="5 7" id="KW-0521">NADP</keyword>
<dbReference type="GO" id="GO:0050661">
    <property type="term" value="F:NADP binding"/>
    <property type="evidence" value="ECO:0007669"/>
    <property type="project" value="InterPro"/>
</dbReference>
<dbReference type="PIRSF" id="PIRSF000194">
    <property type="entry name" value="DHFR"/>
    <property type="match status" value="1"/>
</dbReference>
<keyword evidence="4 7" id="KW-0554">One-carbon metabolism</keyword>
<dbReference type="PROSITE" id="PS51330">
    <property type="entry name" value="DHFR_2"/>
    <property type="match status" value="1"/>
</dbReference>
<dbReference type="GO" id="GO:0046655">
    <property type="term" value="P:folic acid metabolic process"/>
    <property type="evidence" value="ECO:0007669"/>
    <property type="project" value="TreeGrafter"/>
</dbReference>
<dbReference type="PANTHER" id="PTHR48069:SF3">
    <property type="entry name" value="DIHYDROFOLATE REDUCTASE"/>
    <property type="match status" value="1"/>
</dbReference>
<dbReference type="GO" id="GO:0046654">
    <property type="term" value="P:tetrahydrofolate biosynthetic process"/>
    <property type="evidence" value="ECO:0007669"/>
    <property type="project" value="UniProtKB-UniPathway"/>
</dbReference>
<dbReference type="InterPro" id="IPR024072">
    <property type="entry name" value="DHFR-like_dom_sf"/>
</dbReference>
<dbReference type="EC" id="1.5.1.3" evidence="3 7"/>
<comment type="function">
    <text evidence="7">Key enzyme in folate metabolism. Catalyzes an essential reaction for de novo glycine and purine synthesis, and for DNA precursor synthesis.</text>
</comment>
<dbReference type="PRINTS" id="PR00070">
    <property type="entry name" value="DHFR"/>
</dbReference>
<dbReference type="RefSeq" id="WP_091895213.1">
    <property type="nucleotide sequence ID" value="NZ_FOSJ01000001.1"/>
</dbReference>
<dbReference type="UniPathway" id="UPA00077">
    <property type="reaction ID" value="UER00158"/>
</dbReference>
<dbReference type="PANTHER" id="PTHR48069">
    <property type="entry name" value="DIHYDROFOLATE REDUCTASE"/>
    <property type="match status" value="1"/>
</dbReference>
<evidence type="ECO:0000256" key="5">
    <source>
        <dbReference type="ARBA" id="ARBA00022857"/>
    </source>
</evidence>
<gene>
    <name evidence="10" type="ORF">SAMN04488569_100159</name>
</gene>
<dbReference type="AlphaFoldDB" id="A0A1I3ULD2"/>
<dbReference type="InterPro" id="IPR001796">
    <property type="entry name" value="DHFR_dom"/>
</dbReference>
<keyword evidence="6 7" id="KW-0560">Oxidoreductase</keyword>
<evidence type="ECO:0000256" key="3">
    <source>
        <dbReference type="ARBA" id="ARBA00012856"/>
    </source>
</evidence>
<dbReference type="GO" id="GO:0046452">
    <property type="term" value="P:dihydrofolate metabolic process"/>
    <property type="evidence" value="ECO:0007669"/>
    <property type="project" value="TreeGrafter"/>
</dbReference>
<feature type="domain" description="DHFR" evidence="9">
    <location>
        <begin position="1"/>
        <end position="161"/>
    </location>
</feature>
<dbReference type="Gene3D" id="3.40.430.10">
    <property type="entry name" value="Dihydrofolate Reductase, subunit A"/>
    <property type="match status" value="1"/>
</dbReference>
<dbReference type="GO" id="GO:0006730">
    <property type="term" value="P:one-carbon metabolic process"/>
    <property type="evidence" value="ECO:0007669"/>
    <property type="project" value="UniProtKB-KW"/>
</dbReference>
<dbReference type="OrthoDB" id="9804315at2"/>
<evidence type="ECO:0000313" key="11">
    <source>
        <dbReference type="Proteomes" id="UP000199589"/>
    </source>
</evidence>
<dbReference type="EMBL" id="FOSJ01000001">
    <property type="protein sequence ID" value="SFJ84318.1"/>
    <property type="molecule type" value="Genomic_DNA"/>
</dbReference>
<evidence type="ECO:0000256" key="4">
    <source>
        <dbReference type="ARBA" id="ARBA00022563"/>
    </source>
</evidence>
<evidence type="ECO:0000256" key="1">
    <source>
        <dbReference type="ARBA" id="ARBA00004903"/>
    </source>
</evidence>
<evidence type="ECO:0000256" key="6">
    <source>
        <dbReference type="ARBA" id="ARBA00023002"/>
    </source>
</evidence>
<dbReference type="GO" id="GO:0004146">
    <property type="term" value="F:dihydrofolate reductase activity"/>
    <property type="evidence" value="ECO:0007669"/>
    <property type="project" value="UniProtKB-EC"/>
</dbReference>
<dbReference type="Pfam" id="PF00186">
    <property type="entry name" value="DHFR_1"/>
    <property type="match status" value="1"/>
</dbReference>
<dbReference type="InterPro" id="IPR012259">
    <property type="entry name" value="DHFR"/>
</dbReference>
<evidence type="ECO:0000256" key="8">
    <source>
        <dbReference type="RuleBase" id="RU004474"/>
    </source>
</evidence>
<reference evidence="11" key="1">
    <citation type="submission" date="2016-10" db="EMBL/GenBank/DDBJ databases">
        <authorList>
            <person name="Varghese N."/>
            <person name="Submissions S."/>
        </authorList>
    </citation>
    <scope>NUCLEOTIDE SEQUENCE [LARGE SCALE GENOMIC DNA]</scope>
    <source>
        <strain evidence="11">DSM 16108</strain>
    </source>
</reference>
<comment type="similarity">
    <text evidence="2 7 8">Belongs to the dihydrofolate reductase family.</text>
</comment>
<comment type="pathway">
    <text evidence="1 7">Cofactor biosynthesis; tetrahydrofolate biosynthesis; 5,6,7,8-tetrahydrofolate from 7,8-dihydrofolate: step 1/1.</text>
</comment>
<name>A0A1I3ULD2_9LACT</name>
<evidence type="ECO:0000313" key="10">
    <source>
        <dbReference type="EMBL" id="SFJ84318.1"/>
    </source>
</evidence>
<protein>
    <recommendedName>
        <fullName evidence="3 7">Dihydrofolate reductase</fullName>
        <ecNumber evidence="3 7">1.5.1.3</ecNumber>
    </recommendedName>
</protein>
<sequence>MLTFVWAEDENGVIGKNGSLPWNLPNDMKFFKEITMTGNVLMGRKTFESIPNPPLKNRKNVVLTRNKDLVIDNVLVLHSKEEVLEYIAETDKPIHIIGGADIFELFKSEVDMLYKTLIHDKFDGDTMMAEINYDDFEIIEKRMGIVDEHNIHAHTFLIYKRK</sequence>